<comment type="caution">
    <text evidence="9">The sequence shown here is derived from an EMBL/GenBank/DDBJ whole genome shotgun (WGS) entry which is preliminary data.</text>
</comment>
<comment type="pathway">
    <text evidence="1">Amino-acid degradation; L-proline degradation into L-glutamate; L-glutamate from L-proline: step 2/2.</text>
</comment>
<dbReference type="InterPro" id="IPR029510">
    <property type="entry name" value="Ald_DH_CS_GLU"/>
</dbReference>
<evidence type="ECO:0000313" key="9">
    <source>
        <dbReference type="EMBL" id="NYD25131.1"/>
    </source>
</evidence>
<comment type="catalytic activity">
    <reaction evidence="5">
        <text>L-glutamate 5-semialdehyde + NAD(+) + H2O = L-glutamate + NADH + 2 H(+)</text>
        <dbReference type="Rhea" id="RHEA:30235"/>
        <dbReference type="ChEBI" id="CHEBI:15377"/>
        <dbReference type="ChEBI" id="CHEBI:15378"/>
        <dbReference type="ChEBI" id="CHEBI:29985"/>
        <dbReference type="ChEBI" id="CHEBI:57540"/>
        <dbReference type="ChEBI" id="CHEBI:57945"/>
        <dbReference type="ChEBI" id="CHEBI:58066"/>
        <dbReference type="EC" id="1.2.1.88"/>
    </reaction>
</comment>
<organism evidence="9 10">
    <name type="scientific">Kineococcus aurantiacus</name>
    <dbReference type="NCBI Taxonomy" id="37633"/>
    <lineage>
        <taxon>Bacteria</taxon>
        <taxon>Bacillati</taxon>
        <taxon>Actinomycetota</taxon>
        <taxon>Actinomycetes</taxon>
        <taxon>Kineosporiales</taxon>
        <taxon>Kineosporiaceae</taxon>
        <taxon>Kineococcus</taxon>
    </lineage>
</organism>
<keyword evidence="4" id="KW-0520">NAD</keyword>
<evidence type="ECO:0000256" key="3">
    <source>
        <dbReference type="ARBA" id="ARBA00023002"/>
    </source>
</evidence>
<dbReference type="PROSITE" id="PS00687">
    <property type="entry name" value="ALDEHYDE_DEHYDR_GLU"/>
    <property type="match status" value="1"/>
</dbReference>
<reference evidence="9 10" key="1">
    <citation type="submission" date="2020-07" db="EMBL/GenBank/DDBJ databases">
        <title>Sequencing the genomes of 1000 actinobacteria strains.</title>
        <authorList>
            <person name="Klenk H.-P."/>
        </authorList>
    </citation>
    <scope>NUCLEOTIDE SEQUENCE [LARGE SCALE GENOMIC DNA]</scope>
    <source>
        <strain evidence="9 10">DSM 7487</strain>
    </source>
</reference>
<dbReference type="InterPro" id="IPR016162">
    <property type="entry name" value="Ald_DH_N"/>
</dbReference>
<dbReference type="AlphaFoldDB" id="A0A7Y9J3A8"/>
<evidence type="ECO:0000256" key="6">
    <source>
        <dbReference type="PROSITE-ProRule" id="PRU10007"/>
    </source>
</evidence>
<evidence type="ECO:0000259" key="8">
    <source>
        <dbReference type="Pfam" id="PF00171"/>
    </source>
</evidence>
<dbReference type="GO" id="GO:0010133">
    <property type="term" value="P:L-proline catabolic process to L-glutamate"/>
    <property type="evidence" value="ECO:0007669"/>
    <property type="project" value="TreeGrafter"/>
</dbReference>
<protein>
    <recommendedName>
        <fullName evidence="2">L-glutamate gamma-semialdehyde dehydrogenase</fullName>
        <ecNumber evidence="2">1.2.1.88</ecNumber>
    </recommendedName>
</protein>
<comment type="similarity">
    <text evidence="7">Belongs to the aldehyde dehydrogenase family.</text>
</comment>
<dbReference type="GO" id="GO:0003842">
    <property type="term" value="F:L-glutamate gamma-semialdehyde dehydrogenase activity"/>
    <property type="evidence" value="ECO:0007669"/>
    <property type="project" value="UniProtKB-EC"/>
</dbReference>
<keyword evidence="10" id="KW-1185">Reference proteome</keyword>
<evidence type="ECO:0000256" key="2">
    <source>
        <dbReference type="ARBA" id="ARBA00012884"/>
    </source>
</evidence>
<dbReference type="Proteomes" id="UP000521922">
    <property type="component" value="Unassembled WGS sequence"/>
</dbReference>
<dbReference type="EC" id="1.2.1.88" evidence="2"/>
<evidence type="ECO:0000256" key="5">
    <source>
        <dbReference type="ARBA" id="ARBA00048142"/>
    </source>
</evidence>
<evidence type="ECO:0000256" key="7">
    <source>
        <dbReference type="RuleBase" id="RU003345"/>
    </source>
</evidence>
<feature type="active site" evidence="6">
    <location>
        <position position="273"/>
    </location>
</feature>
<dbReference type="GO" id="GO:0009898">
    <property type="term" value="C:cytoplasmic side of plasma membrane"/>
    <property type="evidence" value="ECO:0007669"/>
    <property type="project" value="TreeGrafter"/>
</dbReference>
<dbReference type="Pfam" id="PF00171">
    <property type="entry name" value="Aldedh"/>
    <property type="match status" value="1"/>
</dbReference>
<dbReference type="InterPro" id="IPR050485">
    <property type="entry name" value="Proline_metab_enzyme"/>
</dbReference>
<gene>
    <name evidence="9" type="ORF">BJ968_004740</name>
</gene>
<dbReference type="InterPro" id="IPR016161">
    <property type="entry name" value="Ald_DH/histidinol_DH"/>
</dbReference>
<accession>A0A7Y9J3A8</accession>
<dbReference type="EMBL" id="JACCBB010000002">
    <property type="protein sequence ID" value="NYD25131.1"/>
    <property type="molecule type" value="Genomic_DNA"/>
</dbReference>
<dbReference type="InterPro" id="IPR016160">
    <property type="entry name" value="Ald_DH_CS_CYS"/>
</dbReference>
<dbReference type="InterPro" id="IPR015590">
    <property type="entry name" value="Aldehyde_DH_dom"/>
</dbReference>
<evidence type="ECO:0000256" key="4">
    <source>
        <dbReference type="ARBA" id="ARBA00023027"/>
    </source>
</evidence>
<sequence length="514" mass="54872">MSTTIEAHTQEAFAAAVAQQRAAEHPTVPHVVDGEELFTGALLRREDPSHPGLTVSACHDAPAELVTRAIAASRRAQREWRRVPLAERVERVRRAIPFVEARLDEWAVRVALETGKPHAGARGEGAEVLEILRFYTRYAAAPKSFEDVRETDPSGAANDSVLKPYGVFGVITPFNYPIVQAAGPTVGALLAGNGVVIKTSHHGPWSGHAVHELCQAMDLPTGLVNVVHGADEPGRALAASDVDGISFTGSVAVGQSIVRAFAASAYYRPVIAEMGGKNPVVVTDTADLELAADGIVFSAFDLSGQKCSALSRVLVTPGARDRLVDLVEDRVRELKASDPIDADAFSGPVISTESITRYERVLAAARAQDFRITTGTVADGDGYFVPATVVSGVPADHDLATVEHFLPLLTISEVATFEEGLRVANATDMGLTAGVYTGELEEARRFLDEIEAGCVDVNVPGHATTGWWPGPQTFGGWKGSGTTGKQTLGKWYFQQFARQQARKVSADLADLLTY</sequence>
<dbReference type="InterPro" id="IPR016163">
    <property type="entry name" value="Ald_DH_C"/>
</dbReference>
<evidence type="ECO:0000256" key="1">
    <source>
        <dbReference type="ARBA" id="ARBA00004786"/>
    </source>
</evidence>
<evidence type="ECO:0000313" key="10">
    <source>
        <dbReference type="Proteomes" id="UP000521922"/>
    </source>
</evidence>
<dbReference type="SUPFAM" id="SSF53720">
    <property type="entry name" value="ALDH-like"/>
    <property type="match status" value="1"/>
</dbReference>
<keyword evidence="3 7" id="KW-0560">Oxidoreductase</keyword>
<proteinExistence type="inferred from homology"/>
<dbReference type="PANTHER" id="PTHR42862:SF1">
    <property type="entry name" value="DELTA-1-PYRROLINE-5-CARBOXYLATE DEHYDROGENASE 2, ISOFORM A-RELATED"/>
    <property type="match status" value="1"/>
</dbReference>
<feature type="domain" description="Aldehyde dehydrogenase" evidence="8">
    <location>
        <begin position="48"/>
        <end position="499"/>
    </location>
</feature>
<dbReference type="RefSeq" id="WP_179757323.1">
    <property type="nucleotide sequence ID" value="NZ_BAAAGN010000024.1"/>
</dbReference>
<dbReference type="Gene3D" id="3.40.309.10">
    <property type="entry name" value="Aldehyde Dehydrogenase, Chain A, domain 2"/>
    <property type="match status" value="1"/>
</dbReference>
<dbReference type="Gene3D" id="3.40.605.10">
    <property type="entry name" value="Aldehyde Dehydrogenase, Chain A, domain 1"/>
    <property type="match status" value="1"/>
</dbReference>
<dbReference type="PROSITE" id="PS00070">
    <property type="entry name" value="ALDEHYDE_DEHYDR_CYS"/>
    <property type="match status" value="1"/>
</dbReference>
<name>A0A7Y9J3A8_9ACTN</name>
<dbReference type="PANTHER" id="PTHR42862">
    <property type="entry name" value="DELTA-1-PYRROLINE-5-CARBOXYLATE DEHYDROGENASE 1, ISOFORM A-RELATED"/>
    <property type="match status" value="1"/>
</dbReference>